<dbReference type="KEGG" id="aeh:Mlg_0819"/>
<dbReference type="PANTHER" id="PTHR28259">
    <property type="entry name" value="FLUORIDE EXPORT PROTEIN 1-RELATED"/>
    <property type="match status" value="1"/>
</dbReference>
<dbReference type="GO" id="GO:0005886">
    <property type="term" value="C:plasma membrane"/>
    <property type="evidence" value="ECO:0007669"/>
    <property type="project" value="UniProtKB-SubCell"/>
</dbReference>
<evidence type="ECO:0000256" key="4">
    <source>
        <dbReference type="ARBA" id="ARBA00022692"/>
    </source>
</evidence>
<organism evidence="13 14">
    <name type="scientific">Alkalilimnicola ehrlichii (strain ATCC BAA-1101 / DSM 17681 / MLHE-1)</name>
    <dbReference type="NCBI Taxonomy" id="187272"/>
    <lineage>
        <taxon>Bacteria</taxon>
        <taxon>Pseudomonadati</taxon>
        <taxon>Pseudomonadota</taxon>
        <taxon>Gammaproteobacteria</taxon>
        <taxon>Chromatiales</taxon>
        <taxon>Ectothiorhodospiraceae</taxon>
        <taxon>Alkalilimnicola</taxon>
    </lineage>
</organism>
<evidence type="ECO:0000256" key="12">
    <source>
        <dbReference type="HAMAP-Rule" id="MF_00454"/>
    </source>
</evidence>
<keyword evidence="14" id="KW-1185">Reference proteome</keyword>
<dbReference type="Pfam" id="PF02537">
    <property type="entry name" value="CRCB"/>
    <property type="match status" value="1"/>
</dbReference>
<dbReference type="eggNOG" id="COG0239">
    <property type="taxonomic scope" value="Bacteria"/>
</dbReference>
<accession>Q0AAG4</accession>
<dbReference type="GO" id="GO:0062054">
    <property type="term" value="F:fluoride channel activity"/>
    <property type="evidence" value="ECO:0007669"/>
    <property type="project" value="UniProtKB-UniRule"/>
</dbReference>
<evidence type="ECO:0000256" key="8">
    <source>
        <dbReference type="ARBA" id="ARBA00023136"/>
    </source>
</evidence>
<evidence type="ECO:0000256" key="7">
    <source>
        <dbReference type="ARBA" id="ARBA00023065"/>
    </source>
</evidence>
<keyword evidence="9 12" id="KW-0407">Ion channel</keyword>
<evidence type="ECO:0000256" key="2">
    <source>
        <dbReference type="ARBA" id="ARBA00022475"/>
    </source>
</evidence>
<evidence type="ECO:0000256" key="11">
    <source>
        <dbReference type="ARBA" id="ARBA00035585"/>
    </source>
</evidence>
<evidence type="ECO:0000256" key="1">
    <source>
        <dbReference type="ARBA" id="ARBA00004651"/>
    </source>
</evidence>
<evidence type="ECO:0000313" key="14">
    <source>
        <dbReference type="Proteomes" id="UP000001962"/>
    </source>
</evidence>
<comment type="function">
    <text evidence="12">Fluoride-specific ion channel. Important for reducing fluoride concentration in the cell, thus reducing its toxicity.</text>
</comment>
<evidence type="ECO:0000256" key="5">
    <source>
        <dbReference type="ARBA" id="ARBA00022989"/>
    </source>
</evidence>
<gene>
    <name evidence="12" type="primary">fluC</name>
    <name evidence="12" type="synonym">crcB</name>
    <name evidence="13" type="ordered locus">Mlg_0819</name>
</gene>
<dbReference type="GO" id="GO:0140114">
    <property type="term" value="P:cellular detoxification of fluoride"/>
    <property type="evidence" value="ECO:0007669"/>
    <property type="project" value="UniProtKB-UniRule"/>
</dbReference>
<keyword evidence="3 12" id="KW-0997">Cell inner membrane</keyword>
<keyword evidence="12" id="KW-0479">Metal-binding</keyword>
<dbReference type="HOGENOM" id="CLU_114342_3_0_6"/>
<keyword evidence="8 12" id="KW-0472">Membrane</keyword>
<feature type="transmembrane region" description="Helical" evidence="12">
    <location>
        <begin position="34"/>
        <end position="53"/>
    </location>
</feature>
<name>Q0AAG4_ALKEH</name>
<dbReference type="PANTHER" id="PTHR28259:SF1">
    <property type="entry name" value="FLUORIDE EXPORT PROTEIN 1-RELATED"/>
    <property type="match status" value="1"/>
</dbReference>
<keyword evidence="12" id="KW-0813">Transport</keyword>
<keyword evidence="7 12" id="KW-0406">Ion transport</keyword>
<sequence length="121" mass="12499">MNTGVWVALGGALGAVLRYLLDWLPLGVFPWDTLLVNTLGCLAIGWVAGRTAVDGPRPLPEQARQFLMTGVCGGFTTFSVFSLESVALLQAGAVLPALGYMLATVVLAVLAAGGGLALGRR</sequence>
<dbReference type="Proteomes" id="UP000001962">
    <property type="component" value="Chromosome"/>
</dbReference>
<keyword evidence="4 12" id="KW-0812">Transmembrane</keyword>
<feature type="transmembrane region" description="Helical" evidence="12">
    <location>
        <begin position="97"/>
        <end position="118"/>
    </location>
</feature>
<feature type="binding site" evidence="12">
    <location>
        <position position="73"/>
    </location>
    <ligand>
        <name>Na(+)</name>
        <dbReference type="ChEBI" id="CHEBI:29101"/>
        <note>structural</note>
    </ligand>
</feature>
<evidence type="ECO:0000256" key="6">
    <source>
        <dbReference type="ARBA" id="ARBA00023053"/>
    </source>
</evidence>
<keyword evidence="6 12" id="KW-0915">Sodium</keyword>
<comment type="catalytic activity">
    <reaction evidence="11">
        <text>fluoride(in) = fluoride(out)</text>
        <dbReference type="Rhea" id="RHEA:76159"/>
        <dbReference type="ChEBI" id="CHEBI:17051"/>
    </reaction>
    <physiologicalReaction direction="left-to-right" evidence="11">
        <dbReference type="Rhea" id="RHEA:76160"/>
    </physiologicalReaction>
</comment>
<feature type="binding site" evidence="12">
    <location>
        <position position="76"/>
    </location>
    <ligand>
        <name>Na(+)</name>
        <dbReference type="ChEBI" id="CHEBI:29101"/>
        <note>structural</note>
    </ligand>
</feature>
<comment type="activity regulation">
    <text evidence="12">Na(+) is not transported, but it plays an essential structural role and its presence is essential for fluoride channel function.</text>
</comment>
<proteinExistence type="inferred from homology"/>
<evidence type="ECO:0000256" key="10">
    <source>
        <dbReference type="ARBA" id="ARBA00035120"/>
    </source>
</evidence>
<evidence type="ECO:0000256" key="3">
    <source>
        <dbReference type="ARBA" id="ARBA00022519"/>
    </source>
</evidence>
<feature type="transmembrane region" description="Helical" evidence="12">
    <location>
        <begin position="65"/>
        <end position="91"/>
    </location>
</feature>
<dbReference type="GO" id="GO:0046872">
    <property type="term" value="F:metal ion binding"/>
    <property type="evidence" value="ECO:0007669"/>
    <property type="project" value="UniProtKB-KW"/>
</dbReference>
<dbReference type="EMBL" id="CP000453">
    <property type="protein sequence ID" value="ABI56173.1"/>
    <property type="molecule type" value="Genomic_DNA"/>
</dbReference>
<dbReference type="HAMAP" id="MF_00454">
    <property type="entry name" value="FluC"/>
    <property type="match status" value="1"/>
</dbReference>
<keyword evidence="2 12" id="KW-1003">Cell membrane</keyword>
<comment type="subcellular location">
    <subcellularLocation>
        <location evidence="12">Cell inner membrane</location>
        <topology evidence="12">Multi-pass membrane protein</topology>
    </subcellularLocation>
    <subcellularLocation>
        <location evidence="1">Cell membrane</location>
        <topology evidence="1">Multi-pass membrane protein</topology>
    </subcellularLocation>
</comment>
<evidence type="ECO:0000313" key="13">
    <source>
        <dbReference type="EMBL" id="ABI56173.1"/>
    </source>
</evidence>
<dbReference type="AlphaFoldDB" id="Q0AAG4"/>
<evidence type="ECO:0000256" key="9">
    <source>
        <dbReference type="ARBA" id="ARBA00023303"/>
    </source>
</evidence>
<dbReference type="OrthoDB" id="9806299at2"/>
<dbReference type="RefSeq" id="WP_011628568.1">
    <property type="nucleotide sequence ID" value="NC_008340.1"/>
</dbReference>
<keyword evidence="5 12" id="KW-1133">Transmembrane helix</keyword>
<comment type="similarity">
    <text evidence="10 12">Belongs to the fluoride channel Fluc/FEX (TC 1.A.43) family.</text>
</comment>
<protein>
    <recommendedName>
        <fullName evidence="12">Fluoride-specific ion channel FluC</fullName>
    </recommendedName>
</protein>
<reference evidence="14" key="1">
    <citation type="submission" date="2006-08" db="EMBL/GenBank/DDBJ databases">
        <title>Complete sequence of Alkalilimnicola ehrilichei MLHE-1.</title>
        <authorList>
            <person name="Copeland A."/>
            <person name="Lucas S."/>
            <person name="Lapidus A."/>
            <person name="Barry K."/>
            <person name="Detter J.C."/>
            <person name="Glavina del Rio T."/>
            <person name="Hammon N."/>
            <person name="Israni S."/>
            <person name="Dalin E."/>
            <person name="Tice H."/>
            <person name="Pitluck S."/>
            <person name="Sims D."/>
            <person name="Brettin T."/>
            <person name="Bruce D."/>
            <person name="Han C."/>
            <person name="Tapia R."/>
            <person name="Gilna P."/>
            <person name="Schmutz J."/>
            <person name="Larimer F."/>
            <person name="Land M."/>
            <person name="Hauser L."/>
            <person name="Kyrpides N."/>
            <person name="Mikhailova N."/>
            <person name="Oremland R.S."/>
            <person name="Hoeft S.E."/>
            <person name="Switzer-Blum J."/>
            <person name="Kulp T."/>
            <person name="King G."/>
            <person name="Tabita R."/>
            <person name="Witte B."/>
            <person name="Santini J.M."/>
            <person name="Basu P."/>
            <person name="Hollibaugh J.T."/>
            <person name="Xie G."/>
            <person name="Stolz J.F."/>
            <person name="Richardson P."/>
        </authorList>
    </citation>
    <scope>NUCLEOTIDE SEQUENCE [LARGE SCALE GENOMIC DNA]</scope>
    <source>
        <strain evidence="14">ATCC BAA-1101 / DSM 17681 / MLHE-1</strain>
    </source>
</reference>
<dbReference type="InterPro" id="IPR003691">
    <property type="entry name" value="FluC"/>
</dbReference>